<proteinExistence type="predicted"/>
<keyword evidence="2" id="KW-1185">Reference proteome</keyword>
<comment type="caution">
    <text evidence="1">The sequence shown here is derived from an EMBL/GenBank/DDBJ whole genome shotgun (WGS) entry which is preliminary data.</text>
</comment>
<accession>A0ABU1G4T2</accession>
<protein>
    <submittedName>
        <fullName evidence="1">Uncharacterized protein</fullName>
    </submittedName>
</protein>
<dbReference type="Proteomes" id="UP001264519">
    <property type="component" value="Unassembled WGS sequence"/>
</dbReference>
<reference evidence="1 2" key="1">
    <citation type="submission" date="2023-04" db="EMBL/GenBank/DDBJ databases">
        <title>A long-awaited taxogenomic arrangement of the family Halomonadaceae.</title>
        <authorList>
            <person name="De La Haba R."/>
            <person name="Chuvochina M."/>
            <person name="Wittouck S."/>
            <person name="Arahal D.R."/>
            <person name="Sanchez-Porro C."/>
            <person name="Hugenholtz P."/>
            <person name="Ventosa A."/>
        </authorList>
    </citation>
    <scope>NUCLEOTIDE SEQUENCE [LARGE SCALE GENOMIC DNA]</scope>
    <source>
        <strain evidence="1 2">DSM 23530</strain>
    </source>
</reference>
<organism evidence="1 2">
    <name type="scientific">Halomonas koreensis</name>
    <dbReference type="NCBI Taxonomy" id="245385"/>
    <lineage>
        <taxon>Bacteria</taxon>
        <taxon>Pseudomonadati</taxon>
        <taxon>Pseudomonadota</taxon>
        <taxon>Gammaproteobacteria</taxon>
        <taxon>Oceanospirillales</taxon>
        <taxon>Halomonadaceae</taxon>
        <taxon>Halomonas</taxon>
    </lineage>
</organism>
<name>A0ABU1G4T2_9GAMM</name>
<dbReference type="EMBL" id="JARWAK010000013">
    <property type="protein sequence ID" value="MDR5867921.1"/>
    <property type="molecule type" value="Genomic_DNA"/>
</dbReference>
<evidence type="ECO:0000313" key="2">
    <source>
        <dbReference type="Proteomes" id="UP001264519"/>
    </source>
</evidence>
<sequence length="152" mass="16140">MAANDTVQGQLNGILNSNSKLMKTAATQGKQQANQRGLLNSSMGIGASQNAMINSALPIAQQDAGYQQELGKLSATSASNAWGVMANNITDIVAQGMEGIANINANPDISQADKTKMIDQITSMRDTDIEFQKGLYQNMSGFLRNSGLFPNL</sequence>
<gene>
    <name evidence="1" type="ORF">QC818_14105</name>
</gene>
<evidence type="ECO:0000313" key="1">
    <source>
        <dbReference type="EMBL" id="MDR5867921.1"/>
    </source>
</evidence>
<dbReference type="RefSeq" id="WP_309653502.1">
    <property type="nucleotide sequence ID" value="NZ_JARWAK010000013.1"/>
</dbReference>